<proteinExistence type="predicted"/>
<dbReference type="Gene3D" id="3.30.9.10">
    <property type="entry name" value="D-Amino Acid Oxidase, subunit A, domain 2"/>
    <property type="match status" value="1"/>
</dbReference>
<dbReference type="GO" id="GO:0071949">
    <property type="term" value="F:FAD binding"/>
    <property type="evidence" value="ECO:0007669"/>
    <property type="project" value="InterPro"/>
</dbReference>
<organism evidence="4 5">
    <name type="scientific">Rotaria socialis</name>
    <dbReference type="NCBI Taxonomy" id="392032"/>
    <lineage>
        <taxon>Eukaryota</taxon>
        <taxon>Metazoa</taxon>
        <taxon>Spiralia</taxon>
        <taxon>Gnathifera</taxon>
        <taxon>Rotifera</taxon>
        <taxon>Eurotatoria</taxon>
        <taxon>Bdelloidea</taxon>
        <taxon>Philodinida</taxon>
        <taxon>Philodinidae</taxon>
        <taxon>Rotaria</taxon>
    </lineage>
</organism>
<feature type="domain" description="FAD-binding" evidence="3">
    <location>
        <begin position="241"/>
        <end position="585"/>
    </location>
</feature>
<dbReference type="InterPro" id="IPR050641">
    <property type="entry name" value="RIFMO-like"/>
</dbReference>
<dbReference type="NCBIfam" id="NF006091">
    <property type="entry name" value="PRK08243.1"/>
    <property type="match status" value="1"/>
</dbReference>
<dbReference type="SUPFAM" id="SSF51905">
    <property type="entry name" value="FAD/NAD(P)-binding domain"/>
    <property type="match status" value="1"/>
</dbReference>
<evidence type="ECO:0000259" key="3">
    <source>
        <dbReference type="Pfam" id="PF01494"/>
    </source>
</evidence>
<reference evidence="4" key="1">
    <citation type="submission" date="2021-02" db="EMBL/GenBank/DDBJ databases">
        <authorList>
            <person name="Nowell W R."/>
        </authorList>
    </citation>
    <scope>NUCLEOTIDE SEQUENCE</scope>
</reference>
<keyword evidence="2" id="KW-0274">FAD</keyword>
<dbReference type="PRINTS" id="PR00420">
    <property type="entry name" value="RNGMNOXGNASE"/>
</dbReference>
<dbReference type="EMBL" id="CAJNYD010004777">
    <property type="protein sequence ID" value="CAF3629411.1"/>
    <property type="molecule type" value="Genomic_DNA"/>
</dbReference>
<dbReference type="SUPFAM" id="SSF48403">
    <property type="entry name" value="Ankyrin repeat"/>
    <property type="match status" value="1"/>
</dbReference>
<dbReference type="Gene3D" id="3.50.50.60">
    <property type="entry name" value="FAD/NAD(P)-binding domain"/>
    <property type="match status" value="1"/>
</dbReference>
<dbReference type="PANTHER" id="PTHR43004:SF3">
    <property type="entry name" value="P-HYDROXYBENZOATE HYDROXYLASE"/>
    <property type="match status" value="1"/>
</dbReference>
<accession>A0A818PU47</accession>
<dbReference type="InterPro" id="IPR002938">
    <property type="entry name" value="FAD-bd"/>
</dbReference>
<keyword evidence="1" id="KW-0285">Flavoprotein</keyword>
<evidence type="ECO:0000313" key="5">
    <source>
        <dbReference type="Proteomes" id="UP000663833"/>
    </source>
</evidence>
<evidence type="ECO:0000256" key="2">
    <source>
        <dbReference type="ARBA" id="ARBA00022827"/>
    </source>
</evidence>
<protein>
    <recommendedName>
        <fullName evidence="3">FAD-binding domain-containing protein</fullName>
    </recommendedName>
</protein>
<evidence type="ECO:0000256" key="1">
    <source>
        <dbReference type="ARBA" id="ARBA00022630"/>
    </source>
</evidence>
<dbReference type="AlphaFoldDB" id="A0A818PU47"/>
<dbReference type="PANTHER" id="PTHR43004">
    <property type="entry name" value="TRK SYSTEM POTASSIUM UPTAKE PROTEIN"/>
    <property type="match status" value="1"/>
</dbReference>
<gene>
    <name evidence="4" type="ORF">LUA448_LOCUS31838</name>
</gene>
<dbReference type="GO" id="GO:0016709">
    <property type="term" value="F:oxidoreductase activity, acting on paired donors, with incorporation or reduction of molecular oxygen, NAD(P)H as one donor, and incorporation of one atom of oxygen"/>
    <property type="evidence" value="ECO:0007669"/>
    <property type="project" value="UniProtKB-ARBA"/>
</dbReference>
<evidence type="ECO:0000313" key="4">
    <source>
        <dbReference type="EMBL" id="CAF3629411.1"/>
    </source>
</evidence>
<comment type="caution">
    <text evidence="4">The sequence shown here is derived from an EMBL/GenBank/DDBJ whole genome shotgun (WGS) entry which is preliminary data.</text>
</comment>
<sequence length="642" mass="73871">MSEANNHTQLQKLFYFIHIHELNDFITFYEQCSSALKPFEHAEILFRACRFDSLNFVRAILKDNKRIAINVRHPSTGYSPLFIAIRAQQHEIIDYLDQEKRADVNGNSNISIHCESMTSCAHEALRQHDQLTLCLLLEHEALIDQSHIFLAIIECFRLLQKKALPLNLLDILITHRPKLLDEIERSKLTSFIVRRMQYSSEAAYSMSVVALLNKLINVDDLRSLSRPYLDPTPTESRSHYTKVAIIGAGPAGLMLAALLARSGIDSVVLERHSRSYVENNIRAGVLEQSTVDLLDEINVSERLFKEGIVQRRVNFQFDGENTAIPITEITQGKSLVIYGQQYVLHDLIEKLIQDNQQLWFNIDSVKIDRHDKIDDNHPPMIRFRRHDQNDEEELHCDFIAGCDGATSPCCRQSIPSELLQTIHHLYPFSWLSILADTPPSGTELIYAHHSKYGFALHSLRSLTRIRFHLQISPTDTLADWPDDRIWTELNERVKPINGQTSITKGEILERAIFPLRSSITLPMQYKRLFLVGDAAHIVPPTGAKGLNLAVKYARVLAEALVNFYDNEKWDKLNDYTQTCLSHIVKNQEFANWMTLVMHKLDLSEKSNRQNADLIDQYTQQELQENIKHSSILQRFIAEMYTL</sequence>
<dbReference type="InterPro" id="IPR036188">
    <property type="entry name" value="FAD/NAD-bd_sf"/>
</dbReference>
<dbReference type="InterPro" id="IPR036770">
    <property type="entry name" value="Ankyrin_rpt-contain_sf"/>
</dbReference>
<name>A0A818PU47_9BILA</name>
<dbReference type="Proteomes" id="UP000663833">
    <property type="component" value="Unassembled WGS sequence"/>
</dbReference>
<dbReference type="Gene3D" id="1.25.40.20">
    <property type="entry name" value="Ankyrin repeat-containing domain"/>
    <property type="match status" value="1"/>
</dbReference>
<dbReference type="Pfam" id="PF01494">
    <property type="entry name" value="FAD_binding_3"/>
    <property type="match status" value="1"/>
</dbReference>
<dbReference type="SUPFAM" id="SSF54373">
    <property type="entry name" value="FAD-linked reductases, C-terminal domain"/>
    <property type="match status" value="1"/>
</dbReference>